<dbReference type="OrthoDB" id="1070053at2759"/>
<feature type="region of interest" description="Disordered" evidence="1">
    <location>
        <begin position="442"/>
        <end position="473"/>
    </location>
</feature>
<evidence type="ECO:0008006" key="4">
    <source>
        <dbReference type="Google" id="ProtNLM"/>
    </source>
</evidence>
<comment type="caution">
    <text evidence="2">The sequence shown here is derived from an EMBL/GenBank/DDBJ whole genome shotgun (WGS) entry which is preliminary data.</text>
</comment>
<evidence type="ECO:0000313" key="2">
    <source>
        <dbReference type="EMBL" id="KAF9664230.1"/>
    </source>
</evidence>
<dbReference type="AlphaFoldDB" id="A0A835J6B8"/>
<dbReference type="SUPFAM" id="SSF50475">
    <property type="entry name" value="FMN-binding split barrel"/>
    <property type="match status" value="1"/>
</dbReference>
<gene>
    <name evidence="2" type="ORF">SADUNF_Sadunf17G0134500</name>
</gene>
<keyword evidence="3" id="KW-1185">Reference proteome</keyword>
<organism evidence="2 3">
    <name type="scientific">Salix dunnii</name>
    <dbReference type="NCBI Taxonomy" id="1413687"/>
    <lineage>
        <taxon>Eukaryota</taxon>
        <taxon>Viridiplantae</taxon>
        <taxon>Streptophyta</taxon>
        <taxon>Embryophyta</taxon>
        <taxon>Tracheophyta</taxon>
        <taxon>Spermatophyta</taxon>
        <taxon>Magnoliopsida</taxon>
        <taxon>eudicotyledons</taxon>
        <taxon>Gunneridae</taxon>
        <taxon>Pentapetalae</taxon>
        <taxon>rosids</taxon>
        <taxon>fabids</taxon>
        <taxon>Malpighiales</taxon>
        <taxon>Salicaceae</taxon>
        <taxon>Saliceae</taxon>
        <taxon>Salix</taxon>
    </lineage>
</organism>
<sequence length="609" mass="68209">MMMAMAMMIETTKAVRFPPFTTPAANFCSLPRSSSVIHWGLYMSKMGGEGVNCHPFWWNSGVNAGHEVADGESYLGLVSLNPVLHGACFSQMLIRAVILHHHNTICSALWFGLLTRQKVCNEVVISQVTVFKLERNKFERLNGVSFLRRSSHLKSKIQASAENLDSNLDSSKQNGKLEYHPSEGIGELTSETISDAMLTPQETCRTIVEAKSKATLMLTGVINDDIHENIIWPDLPYVTDEHGNIYFQVKNDEDILQTLTTENNFVEDLFGTKCGILFLLLVTDNWWILAILWGNSNVPYCVVRVLSLQGLCKMQQAIIGFDATEMLSEMESLVNSCCWDLVAILDDDEEDDSDEDLGDWAKLETMSSSHPMFFAKKLAEVASDDPIDWMEQPPAGLAIQGLIRPAFMEEQSDIQRHMSGNQSRHAGTNQFGQNIEGKLEEPGVINSHEQNSESSEDISMWREESEKDEATSSGTSFYKLEMIKIQLISAHGHQTKVEVEDFRKAQPDVIALSAAKIISRLKAGGEKIMQAFKSLCWRCKGIQVEEAAIIDVDSLGFSLRVCSGTQIQTLRFAFNSRATSEYSAERQLNDLLFPRIQSRLQKKNIAKMP</sequence>
<dbReference type="InterPro" id="IPR037119">
    <property type="entry name" value="Haem_oxidase_HugZ-like_sf"/>
</dbReference>
<reference evidence="2 3" key="1">
    <citation type="submission" date="2020-10" db="EMBL/GenBank/DDBJ databases">
        <title>Plant Genome Project.</title>
        <authorList>
            <person name="Zhang R.-G."/>
        </authorList>
    </citation>
    <scope>NUCLEOTIDE SEQUENCE [LARGE SCALE GENOMIC DNA]</scope>
    <source>
        <strain evidence="2">FAFU-HL-1</strain>
        <tissue evidence="2">Leaf</tissue>
    </source>
</reference>
<proteinExistence type="predicted"/>
<dbReference type="EMBL" id="JADGMS010000017">
    <property type="protein sequence ID" value="KAF9664230.1"/>
    <property type="molecule type" value="Genomic_DNA"/>
</dbReference>
<dbReference type="PANTHER" id="PTHR13343:SF28">
    <property type="entry name" value="PENTATRICOPEPTIDE REPEAT (PPR) SUPERFAMILY PROTEIN"/>
    <property type="match status" value="1"/>
</dbReference>
<evidence type="ECO:0000256" key="1">
    <source>
        <dbReference type="SAM" id="MobiDB-lite"/>
    </source>
</evidence>
<protein>
    <recommendedName>
        <fullName evidence="4">Pentatricopeptide repeat superfamily protein</fullName>
    </recommendedName>
</protein>
<dbReference type="Proteomes" id="UP000657918">
    <property type="component" value="Unassembled WGS sequence"/>
</dbReference>
<accession>A0A835J6B8</accession>
<evidence type="ECO:0000313" key="3">
    <source>
        <dbReference type="Proteomes" id="UP000657918"/>
    </source>
</evidence>
<dbReference type="Gene3D" id="3.20.180.10">
    <property type="entry name" value="PNP-oxidase-like"/>
    <property type="match status" value="1"/>
</dbReference>
<feature type="compositionally biased region" description="Basic and acidic residues" evidence="1">
    <location>
        <begin position="459"/>
        <end position="470"/>
    </location>
</feature>
<name>A0A835J6B8_9ROSI</name>
<dbReference type="PANTHER" id="PTHR13343">
    <property type="entry name" value="CREG1 PROTEIN"/>
    <property type="match status" value="1"/>
</dbReference>